<evidence type="ECO:0000313" key="1">
    <source>
        <dbReference type="EMBL" id="GAA3983381.1"/>
    </source>
</evidence>
<dbReference type="EMBL" id="BAAAZX010000003">
    <property type="protein sequence ID" value="GAA3983381.1"/>
    <property type="molecule type" value="Genomic_DNA"/>
</dbReference>
<protein>
    <submittedName>
        <fullName evidence="1">Uncharacterized protein</fullName>
    </submittedName>
</protein>
<reference evidence="2" key="1">
    <citation type="journal article" date="2019" name="Int. J. Syst. Evol. Microbiol.">
        <title>The Global Catalogue of Microorganisms (GCM) 10K type strain sequencing project: providing services to taxonomists for standard genome sequencing and annotation.</title>
        <authorList>
            <consortium name="The Broad Institute Genomics Platform"/>
            <consortium name="The Broad Institute Genome Sequencing Center for Infectious Disease"/>
            <person name="Wu L."/>
            <person name="Ma J."/>
        </authorList>
    </citation>
    <scope>NUCLEOTIDE SEQUENCE [LARGE SCALE GENOMIC DNA]</scope>
    <source>
        <strain evidence="2">JCM 16924</strain>
    </source>
</reference>
<keyword evidence="2" id="KW-1185">Reference proteome</keyword>
<proteinExistence type="predicted"/>
<gene>
    <name evidence="1" type="ORF">GCM10022232_14860</name>
</gene>
<accession>A0ABP7QJ16</accession>
<name>A0ABP7QJ16_9ACTN</name>
<evidence type="ECO:0000313" key="2">
    <source>
        <dbReference type="Proteomes" id="UP001500456"/>
    </source>
</evidence>
<comment type="caution">
    <text evidence="1">The sequence shown here is derived from an EMBL/GenBank/DDBJ whole genome shotgun (WGS) entry which is preliminary data.</text>
</comment>
<organism evidence="1 2">
    <name type="scientific">Streptomyces plumbiresistens</name>
    <dbReference type="NCBI Taxonomy" id="511811"/>
    <lineage>
        <taxon>Bacteria</taxon>
        <taxon>Bacillati</taxon>
        <taxon>Actinomycetota</taxon>
        <taxon>Actinomycetes</taxon>
        <taxon>Kitasatosporales</taxon>
        <taxon>Streptomycetaceae</taxon>
        <taxon>Streptomyces</taxon>
    </lineage>
</organism>
<sequence>MFFTGAVVPEARDLSRLPQPVGHAVAASAGIAVRVQAALMRTAAAHAVLLRLMMSPETLMCLLSGETSDLDERLHYSP</sequence>
<dbReference type="Proteomes" id="UP001500456">
    <property type="component" value="Unassembled WGS sequence"/>
</dbReference>